<dbReference type="InterPro" id="IPR013767">
    <property type="entry name" value="PAS_fold"/>
</dbReference>
<keyword evidence="4" id="KW-0238">DNA-binding</keyword>
<dbReference type="InterPro" id="IPR002078">
    <property type="entry name" value="Sigma_54_int"/>
</dbReference>
<dbReference type="EMBL" id="CP092109">
    <property type="protein sequence ID" value="UWZ79438.1"/>
    <property type="molecule type" value="Genomic_DNA"/>
</dbReference>
<dbReference type="InterPro" id="IPR025662">
    <property type="entry name" value="Sigma_54_int_dom_ATP-bd_1"/>
</dbReference>
<accession>A0ABY5ZJX9</accession>
<protein>
    <submittedName>
        <fullName evidence="8">Sigma 54-interacting transcriptional regulator</fullName>
    </submittedName>
</protein>
<dbReference type="PANTHER" id="PTHR32071:SF57">
    <property type="entry name" value="C4-DICARBOXYLATE TRANSPORT TRANSCRIPTIONAL REGULATORY PROTEIN DCTD"/>
    <property type="match status" value="1"/>
</dbReference>
<evidence type="ECO:0000313" key="9">
    <source>
        <dbReference type="Proteomes" id="UP001060414"/>
    </source>
</evidence>
<reference evidence="8" key="1">
    <citation type="journal article" date="2022" name="Environ. Microbiol.">
        <title>Geoalkalibacter halelectricus SAP #1 sp. nov. possessing extracellular electron transfer and mineral#reducing capabilities from a haloalkaline environment.</title>
        <authorList>
            <person name="Yadav S."/>
            <person name="Singh R."/>
            <person name="Sundharam S.S."/>
            <person name="Chaudhary S."/>
            <person name="Krishnamurthi S."/>
            <person name="Patil S.A."/>
        </authorList>
    </citation>
    <scope>NUCLEOTIDE SEQUENCE</scope>
    <source>
        <strain evidence="8">SAP-1</strain>
    </source>
</reference>
<dbReference type="InterPro" id="IPR035965">
    <property type="entry name" value="PAS-like_dom_sf"/>
</dbReference>
<dbReference type="Proteomes" id="UP001060414">
    <property type="component" value="Chromosome"/>
</dbReference>
<dbReference type="Gene3D" id="3.40.50.300">
    <property type="entry name" value="P-loop containing nucleotide triphosphate hydrolases"/>
    <property type="match status" value="1"/>
</dbReference>
<keyword evidence="1" id="KW-0547">Nucleotide-binding</keyword>
<keyword evidence="3" id="KW-0805">Transcription regulation</keyword>
<dbReference type="Pfam" id="PF00158">
    <property type="entry name" value="Sigma54_activat"/>
    <property type="match status" value="1"/>
</dbReference>
<feature type="domain" description="Sigma-54 factor interaction" evidence="6">
    <location>
        <begin position="269"/>
        <end position="499"/>
    </location>
</feature>
<feature type="domain" description="PAS" evidence="7">
    <location>
        <begin position="126"/>
        <end position="171"/>
    </location>
</feature>
<evidence type="ECO:0000256" key="3">
    <source>
        <dbReference type="ARBA" id="ARBA00023015"/>
    </source>
</evidence>
<dbReference type="PROSITE" id="PS00675">
    <property type="entry name" value="SIGMA54_INTERACT_1"/>
    <property type="match status" value="1"/>
</dbReference>
<dbReference type="PRINTS" id="PR01590">
    <property type="entry name" value="HTHFIS"/>
</dbReference>
<dbReference type="InterPro" id="IPR027417">
    <property type="entry name" value="P-loop_NTPase"/>
</dbReference>
<dbReference type="InterPro" id="IPR025943">
    <property type="entry name" value="Sigma_54_int_dom_ATP-bd_2"/>
</dbReference>
<keyword evidence="5" id="KW-0804">Transcription</keyword>
<dbReference type="InterPro" id="IPR003593">
    <property type="entry name" value="AAA+_ATPase"/>
</dbReference>
<dbReference type="PROSITE" id="PS00676">
    <property type="entry name" value="SIGMA54_INTERACT_2"/>
    <property type="match status" value="1"/>
</dbReference>
<dbReference type="Pfam" id="PF02954">
    <property type="entry name" value="HTH_8"/>
    <property type="match status" value="1"/>
</dbReference>
<dbReference type="RefSeq" id="WP_260747790.1">
    <property type="nucleotide sequence ID" value="NZ_CP092109.1"/>
</dbReference>
<organism evidence="8 9">
    <name type="scientific">Geoalkalibacter halelectricus</name>
    <dbReference type="NCBI Taxonomy" id="2847045"/>
    <lineage>
        <taxon>Bacteria</taxon>
        <taxon>Pseudomonadati</taxon>
        <taxon>Thermodesulfobacteriota</taxon>
        <taxon>Desulfuromonadia</taxon>
        <taxon>Desulfuromonadales</taxon>
        <taxon>Geoalkalibacteraceae</taxon>
        <taxon>Geoalkalibacter</taxon>
    </lineage>
</organism>
<keyword evidence="2" id="KW-0067">ATP-binding</keyword>
<evidence type="ECO:0000259" key="7">
    <source>
        <dbReference type="PROSITE" id="PS50112"/>
    </source>
</evidence>
<dbReference type="PROSITE" id="PS50112">
    <property type="entry name" value="PAS"/>
    <property type="match status" value="1"/>
</dbReference>
<dbReference type="SMART" id="SM00382">
    <property type="entry name" value="AAA"/>
    <property type="match status" value="1"/>
</dbReference>
<sequence>MDLAEIIERTEFEPVFHEKQRDCWVAFLDRELNIVSSNDAWRLLFGPAVTEVRGRRLGDVVNLAPLTSLIVSGFCFRSEPVRILGKKVLCSYVPILEGQRATGGFLSVAVARDDTGDEIWDAPDNLARSLGPLIDIIQDGLIVVNRVGIITLVNQHFADAVGTRAQDMIGKHITRAYSNSRVSRLPVVMETGKAEIGWPHLINGKDVVACRYPLFRDGKVIGALGRIMYRDVREVTLLANQINSLMGKGEHKPVPISKHCDFNYDINSIIGHSKVMAQIKETLLRIADRGSNVLIIGESGTGKELFAHSIHAASRRRYGPFIKVNCAAIPEHLLESELFGYVEGAFTGAKRGGQLGKFELAHTGTLFLDEIGDMPLAMQAKLLRVLQEKEITPLGSDTTKTFDVRVVAATNANLEQLVEEGRFRKDLYFRLNIVSLVIPPLRERAEDLYYIVKHFVDRFNDEFGLRIQGLDPEAWDALKGYGFPGNLRELRNVIESAFNVVVGPYIKREHLPDYLTQACGFPRVATSGRPLEGDYGAQVGRRPLQEIMDAVEKNLIEQAIDQAGGNKLAAAALLGISRPGLYKKIQRHGIHYPLSPKHGEFKEASHESSKYH</sequence>
<dbReference type="SUPFAM" id="SSF55785">
    <property type="entry name" value="PYP-like sensor domain (PAS domain)"/>
    <property type="match status" value="1"/>
</dbReference>
<dbReference type="Gene3D" id="1.10.8.60">
    <property type="match status" value="1"/>
</dbReference>
<dbReference type="InterPro" id="IPR002197">
    <property type="entry name" value="HTH_Fis"/>
</dbReference>
<dbReference type="InterPro" id="IPR058031">
    <property type="entry name" value="AAA_lid_NorR"/>
</dbReference>
<dbReference type="Gene3D" id="3.30.450.20">
    <property type="entry name" value="PAS domain"/>
    <property type="match status" value="1"/>
</dbReference>
<evidence type="ECO:0000256" key="1">
    <source>
        <dbReference type="ARBA" id="ARBA00022741"/>
    </source>
</evidence>
<evidence type="ECO:0000256" key="5">
    <source>
        <dbReference type="ARBA" id="ARBA00023163"/>
    </source>
</evidence>
<dbReference type="InterPro" id="IPR000014">
    <property type="entry name" value="PAS"/>
</dbReference>
<evidence type="ECO:0000313" key="8">
    <source>
        <dbReference type="EMBL" id="UWZ79438.1"/>
    </source>
</evidence>
<keyword evidence="9" id="KW-1185">Reference proteome</keyword>
<dbReference type="PANTHER" id="PTHR32071">
    <property type="entry name" value="TRANSCRIPTIONAL REGULATORY PROTEIN"/>
    <property type="match status" value="1"/>
</dbReference>
<evidence type="ECO:0000256" key="2">
    <source>
        <dbReference type="ARBA" id="ARBA00022840"/>
    </source>
</evidence>
<dbReference type="Gene3D" id="1.10.10.60">
    <property type="entry name" value="Homeodomain-like"/>
    <property type="match status" value="1"/>
</dbReference>
<dbReference type="Pfam" id="PF25601">
    <property type="entry name" value="AAA_lid_14"/>
    <property type="match status" value="1"/>
</dbReference>
<proteinExistence type="predicted"/>
<dbReference type="PROSITE" id="PS00688">
    <property type="entry name" value="SIGMA54_INTERACT_3"/>
    <property type="match status" value="1"/>
</dbReference>
<gene>
    <name evidence="8" type="ORF">L9S41_17405</name>
</gene>
<name>A0ABY5ZJX9_9BACT</name>
<dbReference type="CDD" id="cd00009">
    <property type="entry name" value="AAA"/>
    <property type="match status" value="1"/>
</dbReference>
<evidence type="ECO:0000256" key="4">
    <source>
        <dbReference type="ARBA" id="ARBA00023125"/>
    </source>
</evidence>
<dbReference type="InterPro" id="IPR025944">
    <property type="entry name" value="Sigma_54_int_dom_CS"/>
</dbReference>
<dbReference type="SUPFAM" id="SSF46689">
    <property type="entry name" value="Homeodomain-like"/>
    <property type="match status" value="1"/>
</dbReference>
<dbReference type="Pfam" id="PF00989">
    <property type="entry name" value="PAS"/>
    <property type="match status" value="1"/>
</dbReference>
<evidence type="ECO:0000259" key="6">
    <source>
        <dbReference type="PROSITE" id="PS50045"/>
    </source>
</evidence>
<dbReference type="SUPFAM" id="SSF52540">
    <property type="entry name" value="P-loop containing nucleoside triphosphate hydrolases"/>
    <property type="match status" value="1"/>
</dbReference>
<dbReference type="InterPro" id="IPR009057">
    <property type="entry name" value="Homeodomain-like_sf"/>
</dbReference>
<dbReference type="PROSITE" id="PS50045">
    <property type="entry name" value="SIGMA54_INTERACT_4"/>
    <property type="match status" value="1"/>
</dbReference>